<dbReference type="GO" id="GO:0004553">
    <property type="term" value="F:hydrolase activity, hydrolyzing O-glycosyl compounds"/>
    <property type="evidence" value="ECO:0007669"/>
    <property type="project" value="InterPro"/>
</dbReference>
<feature type="chain" id="PRO_5020606713" description="Endo-beta-1,6-galactanase-like domain-containing protein" evidence="1">
    <location>
        <begin position="22"/>
        <end position="482"/>
    </location>
</feature>
<organism evidence="3 4">
    <name type="scientific">Botrytis galanthina</name>
    <dbReference type="NCBI Taxonomy" id="278940"/>
    <lineage>
        <taxon>Eukaryota</taxon>
        <taxon>Fungi</taxon>
        <taxon>Dikarya</taxon>
        <taxon>Ascomycota</taxon>
        <taxon>Pezizomycotina</taxon>
        <taxon>Leotiomycetes</taxon>
        <taxon>Helotiales</taxon>
        <taxon>Sclerotiniaceae</taxon>
        <taxon>Botrytis</taxon>
    </lineage>
</organism>
<comment type="caution">
    <text evidence="3">The sequence shown here is derived from an EMBL/GenBank/DDBJ whole genome shotgun (WGS) entry which is preliminary data.</text>
</comment>
<reference evidence="3 4" key="1">
    <citation type="submission" date="2017-12" db="EMBL/GenBank/DDBJ databases">
        <title>Comparative genomics of Botrytis spp.</title>
        <authorList>
            <person name="Valero-Jimenez C.A."/>
            <person name="Tapia P."/>
            <person name="Veloso J."/>
            <person name="Silva-Moreno E."/>
            <person name="Staats M."/>
            <person name="Valdes J.H."/>
            <person name="Van Kan J.A.L."/>
        </authorList>
    </citation>
    <scope>NUCLEOTIDE SEQUENCE [LARGE SCALE GENOMIC DNA]</scope>
    <source>
        <strain evidence="3 4">MUCL435</strain>
    </source>
</reference>
<dbReference type="PANTHER" id="PTHR42767">
    <property type="entry name" value="ENDO-BETA-1,6-GALACTANASE"/>
    <property type="match status" value="1"/>
</dbReference>
<dbReference type="Pfam" id="PF14587">
    <property type="entry name" value="Glyco_hydr_30_2"/>
    <property type="match status" value="1"/>
</dbReference>
<dbReference type="PANTHER" id="PTHR42767:SF1">
    <property type="entry name" value="ENDO-BETA-1,6-GALACTANASE-LIKE DOMAIN-CONTAINING PROTEIN"/>
    <property type="match status" value="1"/>
</dbReference>
<accession>A0A4S8QGT3</accession>
<dbReference type="InterPro" id="IPR013780">
    <property type="entry name" value="Glyco_hydro_b"/>
</dbReference>
<keyword evidence="1" id="KW-0732">Signal</keyword>
<dbReference type="SUPFAM" id="SSF51445">
    <property type="entry name" value="(Trans)glycosidases"/>
    <property type="match status" value="1"/>
</dbReference>
<dbReference type="Gene3D" id="2.60.40.1180">
    <property type="entry name" value="Golgi alpha-mannosidase II"/>
    <property type="match status" value="1"/>
</dbReference>
<dbReference type="Gene3D" id="3.20.20.80">
    <property type="entry name" value="Glycosidases"/>
    <property type="match status" value="1"/>
</dbReference>
<evidence type="ECO:0000313" key="3">
    <source>
        <dbReference type="EMBL" id="THV43688.1"/>
    </source>
</evidence>
<dbReference type="InterPro" id="IPR039514">
    <property type="entry name" value="6GAL-like"/>
</dbReference>
<feature type="signal peptide" evidence="1">
    <location>
        <begin position="1"/>
        <end position="21"/>
    </location>
</feature>
<evidence type="ECO:0000259" key="2">
    <source>
        <dbReference type="Pfam" id="PF14587"/>
    </source>
</evidence>
<name>A0A4S8QGT3_9HELO</name>
<dbReference type="InterPro" id="IPR039743">
    <property type="entry name" value="6GAL/EXGAL"/>
</dbReference>
<dbReference type="AlphaFoldDB" id="A0A4S8QGT3"/>
<keyword evidence="4" id="KW-1185">Reference proteome</keyword>
<evidence type="ECO:0000256" key="1">
    <source>
        <dbReference type="SAM" id="SignalP"/>
    </source>
</evidence>
<dbReference type="EMBL" id="PQXL01001102">
    <property type="protein sequence ID" value="THV43688.1"/>
    <property type="molecule type" value="Genomic_DNA"/>
</dbReference>
<proteinExistence type="predicted"/>
<evidence type="ECO:0000313" key="4">
    <source>
        <dbReference type="Proteomes" id="UP000308671"/>
    </source>
</evidence>
<protein>
    <recommendedName>
        <fullName evidence="2">Endo-beta-1,6-galactanase-like domain-containing protein</fullName>
    </recommendedName>
</protein>
<gene>
    <name evidence="3" type="ORF">BGAL_1107g00010</name>
</gene>
<dbReference type="Proteomes" id="UP000308671">
    <property type="component" value="Unassembled WGS sequence"/>
</dbReference>
<dbReference type="OrthoDB" id="2012278at2759"/>
<feature type="domain" description="Endo-beta-1,6-galactanase-like" evidence="2">
    <location>
        <begin position="25"/>
        <end position="265"/>
    </location>
</feature>
<dbReference type="InterPro" id="IPR017853">
    <property type="entry name" value="GH"/>
</dbReference>
<sequence length="482" mass="52898">MIAEHIILSGLLLSLLSPTNADTTTTINPKSDWGTWEGWGTSLAWWAKAFGQRNDLADILFTQNSISFGGTSVPGLGLNIVRYNAGASSWNSFQGSSMVKSPSISTSRQIEGFWLDWASTDTTSSSWNWNVDLNQRAMMGKAKARGVTQFELFSNSPMWWMCANHNPSGANDGSDNLQNWNYDDHAVYLANIAQRAKDSWGIIFSSVEPLNEPIANWWKGETGTQEGCHFDIASQSAVITQLRSELDKRGLSGTMVSSSDENTYDEALSTWNSLSGSVQSAIGRVNVHGYQYGDGARGHLYTAINNAGKRIWNSEYGESDATGQSLASNLILDFRWLHATAWVYWQALDGGGWGLIDADVQGGTVGAVSQKYFVLAQFTRHIRAGMQILDGGSDNVVAAYDRGNQKLIIVAVNWGSAQYLNFDLSQFSQPGVDGALVQRWSTQIGSGDKYKKSSDTHISGKVFWSYFNKNAVMTFEVANVKL</sequence>